<sequence>MDLVVRSIELWRARRELSALIWKRRDYIVKQIDPPDKCISLLRAHPQLAGETFRCHNPVYEKQVYPLYFLLICNASVDLIREAYEMFPLAAQHKIKGNFDQTDYLLACGMLNVNEDSMMFLANAYKPAVCSPNSSGYLPIHVLMQNRHHVPTRKVLLTLLDLYESERSNQENDKGMMQPVSMNLLGCRVRTGNSRDEIEALRAPLALAIKRNYVSKDALELLVQRFPKDCKTLRLGRVTTARERHHMIYTLGQESNYRFTKEHVMAIANLLPQLETLCCPAREWRPGAFKELIGLLSGNNNGPQRSSVRDLTIRTPPTNRFSAPDHSALERLLAHNTTLQRLHIDFGGGCPVSFSYGIKRFVAFLLKGLRHNRTLKELRLTGFASDTPPDLLHKLLWPGLAVVLRENLTLSRIDVDDEVGPAGAACASRKQAEYLAMLNRYGRAQFREPSFSLPEIVPLLKSVCGMVEILYGLLRENPSVWTGAISDAGQHFRRI</sequence>
<organism evidence="1 2">
    <name type="scientific">Seminavis robusta</name>
    <dbReference type="NCBI Taxonomy" id="568900"/>
    <lineage>
        <taxon>Eukaryota</taxon>
        <taxon>Sar</taxon>
        <taxon>Stramenopiles</taxon>
        <taxon>Ochrophyta</taxon>
        <taxon>Bacillariophyta</taxon>
        <taxon>Bacillariophyceae</taxon>
        <taxon>Bacillariophycidae</taxon>
        <taxon>Naviculales</taxon>
        <taxon>Naviculaceae</taxon>
        <taxon>Seminavis</taxon>
    </lineage>
</organism>
<comment type="caution">
    <text evidence="1">The sequence shown here is derived from an EMBL/GenBank/DDBJ whole genome shotgun (WGS) entry which is preliminary data.</text>
</comment>
<evidence type="ECO:0000313" key="1">
    <source>
        <dbReference type="EMBL" id="CAB9525363.1"/>
    </source>
</evidence>
<name>A0A9N8ERC0_9STRA</name>
<accession>A0A9N8ERC0</accession>
<dbReference type="InterPro" id="IPR032675">
    <property type="entry name" value="LRR_dom_sf"/>
</dbReference>
<dbReference type="AlphaFoldDB" id="A0A9N8ERC0"/>
<proteinExistence type="predicted"/>
<dbReference type="Proteomes" id="UP001153069">
    <property type="component" value="Unassembled WGS sequence"/>
</dbReference>
<keyword evidence="2" id="KW-1185">Reference proteome</keyword>
<dbReference type="Gene3D" id="3.80.10.10">
    <property type="entry name" value="Ribonuclease Inhibitor"/>
    <property type="match status" value="1"/>
</dbReference>
<protein>
    <submittedName>
        <fullName evidence="1">Uncharacterized protein</fullName>
    </submittedName>
</protein>
<dbReference type="EMBL" id="CAICTM010001664">
    <property type="protein sequence ID" value="CAB9525363.1"/>
    <property type="molecule type" value="Genomic_DNA"/>
</dbReference>
<evidence type="ECO:0000313" key="2">
    <source>
        <dbReference type="Proteomes" id="UP001153069"/>
    </source>
</evidence>
<reference evidence="1" key="1">
    <citation type="submission" date="2020-06" db="EMBL/GenBank/DDBJ databases">
        <authorList>
            <consortium name="Plant Systems Biology data submission"/>
        </authorList>
    </citation>
    <scope>NUCLEOTIDE SEQUENCE</scope>
    <source>
        <strain evidence="1">D6</strain>
    </source>
</reference>
<gene>
    <name evidence="1" type="ORF">SEMRO_1666_G289730.1</name>
</gene>